<feature type="region of interest" description="Disordered" evidence="1">
    <location>
        <begin position="70"/>
        <end position="96"/>
    </location>
</feature>
<sequence>MSLIARLGNQGRRMVVAFGRPPARNALRPSETLRIFVPRREMGMERSPGSLPAGHRKLLYQFRSFRVGDPELSSPASTPWHGSGGDRGGSAREAGA</sequence>
<dbReference type="Proteomes" id="UP000503447">
    <property type="component" value="Chromosome"/>
</dbReference>
<evidence type="ECO:0000256" key="1">
    <source>
        <dbReference type="SAM" id="MobiDB-lite"/>
    </source>
</evidence>
<protein>
    <submittedName>
        <fullName evidence="2">Uncharacterized protein</fullName>
    </submittedName>
</protein>
<accession>A0A6M5YMX4</accession>
<proteinExistence type="predicted"/>
<gene>
    <name evidence="2" type="ORF">FTUN_2450</name>
</gene>
<dbReference type="AlphaFoldDB" id="A0A6M5YMX4"/>
<dbReference type="KEGG" id="ftj:FTUN_2450"/>
<evidence type="ECO:0000313" key="3">
    <source>
        <dbReference type="Proteomes" id="UP000503447"/>
    </source>
</evidence>
<dbReference type="EMBL" id="CP053452">
    <property type="protein sequence ID" value="QJW94924.1"/>
    <property type="molecule type" value="Genomic_DNA"/>
</dbReference>
<name>A0A6M5YMX4_9BACT</name>
<reference evidence="3" key="1">
    <citation type="submission" date="2020-05" db="EMBL/GenBank/DDBJ databases">
        <title>Frigoriglobus tundricola gen. nov., sp. nov., a psychrotolerant cellulolytic planctomycete of the family Gemmataceae with two divergent copies of 16S rRNA gene.</title>
        <authorList>
            <person name="Kulichevskaya I.S."/>
            <person name="Ivanova A.A."/>
            <person name="Naumoff D.G."/>
            <person name="Beletsky A.V."/>
            <person name="Rijpstra W.I.C."/>
            <person name="Sinninghe Damste J.S."/>
            <person name="Mardanov A.V."/>
            <person name="Ravin N.V."/>
            <person name="Dedysh S.N."/>
        </authorList>
    </citation>
    <scope>NUCLEOTIDE SEQUENCE [LARGE SCALE GENOMIC DNA]</scope>
    <source>
        <strain evidence="3">PL17</strain>
    </source>
</reference>
<keyword evidence="3" id="KW-1185">Reference proteome</keyword>
<organism evidence="2 3">
    <name type="scientific">Frigoriglobus tundricola</name>
    <dbReference type="NCBI Taxonomy" id="2774151"/>
    <lineage>
        <taxon>Bacteria</taxon>
        <taxon>Pseudomonadati</taxon>
        <taxon>Planctomycetota</taxon>
        <taxon>Planctomycetia</taxon>
        <taxon>Gemmatales</taxon>
        <taxon>Gemmataceae</taxon>
        <taxon>Frigoriglobus</taxon>
    </lineage>
</organism>
<evidence type="ECO:0000313" key="2">
    <source>
        <dbReference type="EMBL" id="QJW94924.1"/>
    </source>
</evidence>